<dbReference type="InterPro" id="IPR002524">
    <property type="entry name" value="Cation_efflux"/>
</dbReference>
<evidence type="ECO:0000313" key="18">
    <source>
        <dbReference type="EMBL" id="AKT40578.1"/>
    </source>
</evidence>
<sequence length="313" mass="32998">MAPGAELEGSASGLLAALDDQGARLVRRATYASVATAASLALLKLLAFWLTGSVSLLSSMVDSTLDAIASLFMLLAVRQAQSPPDAEHRFGHGKAEPLAALAQAVFIAGSALFIVVQAIQRISAPEPLAHPWIGVAVMVLSMGATFGLIRYQAWVLSKGRSLAVKADSVHYASDLLVNGGVLLALGLSHGLGWALADPMIAIAIALYVGRTAWRLIVDAVDMLMDRELPEAERQRIIALVGEEQEVKGFHDLRTRVAGPQVFIQLHVEFDGTLSLGAAHAITDRLEKRLSAAFGGAEVLIHQDLYGGGVGTSP</sequence>
<dbReference type="EMBL" id="CP012159">
    <property type="protein sequence ID" value="AKT40578.1"/>
    <property type="molecule type" value="Genomic_DNA"/>
</dbReference>
<keyword evidence="7" id="KW-0862">Zinc</keyword>
<comment type="subcellular location">
    <subcellularLocation>
        <location evidence="1">Cell membrane</location>
        <topology evidence="1">Multi-pass membrane protein</topology>
    </subcellularLocation>
</comment>
<dbReference type="GO" id="GO:0015086">
    <property type="term" value="F:cadmium ion transmembrane transporter activity"/>
    <property type="evidence" value="ECO:0007669"/>
    <property type="project" value="TreeGrafter"/>
</dbReference>
<evidence type="ECO:0000313" key="19">
    <source>
        <dbReference type="Proteomes" id="UP000067626"/>
    </source>
</evidence>
<evidence type="ECO:0000256" key="11">
    <source>
        <dbReference type="ARBA" id="ARBA00047695"/>
    </source>
</evidence>
<dbReference type="SUPFAM" id="SSF161111">
    <property type="entry name" value="Cation efflux protein transmembrane domain-like"/>
    <property type="match status" value="1"/>
</dbReference>
<evidence type="ECO:0000256" key="9">
    <source>
        <dbReference type="ARBA" id="ARBA00023136"/>
    </source>
</evidence>
<dbReference type="InterPro" id="IPR050291">
    <property type="entry name" value="CDF_Transporter"/>
</dbReference>
<feature type="transmembrane region" description="Helical" evidence="15">
    <location>
        <begin position="31"/>
        <end position="50"/>
    </location>
</feature>
<dbReference type="STRING" id="52.CMC5_047340"/>
<dbReference type="PATRIC" id="fig|52.7.peg.5223"/>
<comment type="catalytic activity">
    <reaction evidence="12">
        <text>Cd(2+)(in) + H(+)(out) = Cd(2+)(out) + H(+)(in)</text>
        <dbReference type="Rhea" id="RHEA:28739"/>
        <dbReference type="ChEBI" id="CHEBI:15378"/>
        <dbReference type="ChEBI" id="CHEBI:48775"/>
    </reaction>
</comment>
<dbReference type="Pfam" id="PF01545">
    <property type="entry name" value="Cation_efflux"/>
    <property type="match status" value="1"/>
</dbReference>
<comment type="catalytic activity">
    <reaction evidence="11">
        <text>Zn(2+)(in) + H(+)(out) = Zn(2+)(out) + H(+)(in)</text>
        <dbReference type="Rhea" id="RHEA:28839"/>
        <dbReference type="ChEBI" id="CHEBI:15378"/>
        <dbReference type="ChEBI" id="CHEBI:29105"/>
    </reaction>
</comment>
<keyword evidence="7" id="KW-0864">Zinc transport</keyword>
<keyword evidence="7" id="KW-0406">Ion transport</keyword>
<dbReference type="InterPro" id="IPR027469">
    <property type="entry name" value="Cation_efflux_TMD_sf"/>
</dbReference>
<evidence type="ECO:0000256" key="13">
    <source>
        <dbReference type="ARBA" id="ARBA00062926"/>
    </source>
</evidence>
<comment type="subunit">
    <text evidence="13">Homodimer. The subunits are held together in a parallel orientation through zinc binding at the interface of the cytoplasmic domains.</text>
</comment>
<dbReference type="Proteomes" id="UP000067626">
    <property type="component" value="Chromosome"/>
</dbReference>
<dbReference type="PANTHER" id="PTHR43840">
    <property type="entry name" value="MITOCHONDRIAL METAL TRANSPORTER 1-RELATED"/>
    <property type="match status" value="1"/>
</dbReference>
<evidence type="ECO:0000256" key="14">
    <source>
        <dbReference type="ARBA" id="ARBA00072262"/>
    </source>
</evidence>
<dbReference type="Pfam" id="PF16916">
    <property type="entry name" value="ZT_dimer"/>
    <property type="match status" value="1"/>
</dbReference>
<dbReference type="KEGG" id="ccro:CMC5_047340"/>
<comment type="catalytic activity">
    <reaction evidence="10">
        <text>Fe(2+)(in) + H(+)(out) = Fe(2+)(out) + H(+)(in)</text>
        <dbReference type="Rhea" id="RHEA:29439"/>
        <dbReference type="ChEBI" id="CHEBI:15378"/>
        <dbReference type="ChEBI" id="CHEBI:29033"/>
    </reaction>
</comment>
<evidence type="ECO:0000256" key="1">
    <source>
        <dbReference type="ARBA" id="ARBA00004651"/>
    </source>
</evidence>
<dbReference type="SUPFAM" id="SSF160240">
    <property type="entry name" value="Cation efflux protein cytoplasmic domain-like"/>
    <property type="match status" value="1"/>
</dbReference>
<dbReference type="GO" id="GO:0015093">
    <property type="term" value="F:ferrous iron transmembrane transporter activity"/>
    <property type="evidence" value="ECO:0007669"/>
    <property type="project" value="TreeGrafter"/>
</dbReference>
<evidence type="ECO:0000256" key="10">
    <source>
        <dbReference type="ARBA" id="ARBA00035584"/>
    </source>
</evidence>
<dbReference type="NCBIfam" id="TIGR01297">
    <property type="entry name" value="CDF"/>
    <property type="match status" value="1"/>
</dbReference>
<dbReference type="InterPro" id="IPR027470">
    <property type="entry name" value="Cation_efflux_CTD"/>
</dbReference>
<dbReference type="FunFam" id="3.30.70.1350:FF:000002">
    <property type="entry name" value="Ferrous-iron efflux pump FieF"/>
    <property type="match status" value="1"/>
</dbReference>
<organism evidence="18 19">
    <name type="scientific">Chondromyces crocatus</name>
    <dbReference type="NCBI Taxonomy" id="52"/>
    <lineage>
        <taxon>Bacteria</taxon>
        <taxon>Pseudomonadati</taxon>
        <taxon>Myxococcota</taxon>
        <taxon>Polyangia</taxon>
        <taxon>Polyangiales</taxon>
        <taxon>Polyangiaceae</taxon>
        <taxon>Chondromyces</taxon>
    </lineage>
</organism>
<dbReference type="InterPro" id="IPR058533">
    <property type="entry name" value="Cation_efflux_TM"/>
</dbReference>
<accession>A0A0K1EJ28</accession>
<dbReference type="FunFam" id="1.20.1510.10:FF:000001">
    <property type="entry name" value="Ferrous-iron efflux pump FieF"/>
    <property type="match status" value="1"/>
</dbReference>
<evidence type="ECO:0000256" key="3">
    <source>
        <dbReference type="ARBA" id="ARBA00022448"/>
    </source>
</evidence>
<evidence type="ECO:0000256" key="8">
    <source>
        <dbReference type="ARBA" id="ARBA00022989"/>
    </source>
</evidence>
<dbReference type="GO" id="GO:0015341">
    <property type="term" value="F:zinc efflux antiporter activity"/>
    <property type="evidence" value="ECO:0007669"/>
    <property type="project" value="TreeGrafter"/>
</dbReference>
<evidence type="ECO:0000256" key="6">
    <source>
        <dbReference type="ARBA" id="ARBA00022692"/>
    </source>
</evidence>
<dbReference type="RefSeq" id="WP_218920045.1">
    <property type="nucleotide sequence ID" value="NZ_CP012159.1"/>
</dbReference>
<reference evidence="18 19" key="1">
    <citation type="submission" date="2015-07" db="EMBL/GenBank/DDBJ databases">
        <title>Genome analysis of myxobacterium Chondromyces crocatus Cm c5 reveals a high potential for natural compound synthesis and the genetic basis for the loss of fruiting body formation.</title>
        <authorList>
            <person name="Zaburannyi N."/>
            <person name="Bunk B."/>
            <person name="Maier J."/>
            <person name="Overmann J."/>
            <person name="Mueller R."/>
        </authorList>
    </citation>
    <scope>NUCLEOTIDE SEQUENCE [LARGE SCALE GENOMIC DNA]</scope>
    <source>
        <strain evidence="18 19">Cm c5</strain>
    </source>
</reference>
<name>A0A0K1EJ28_CHOCO</name>
<evidence type="ECO:0000256" key="4">
    <source>
        <dbReference type="ARBA" id="ARBA00022475"/>
    </source>
</evidence>
<comment type="similarity">
    <text evidence="2">Belongs to the cation diffusion facilitator (CDF) transporter (TC 2.A.4) family. FieF subfamily.</text>
</comment>
<keyword evidence="5" id="KW-0410">Iron transport</keyword>
<keyword evidence="3" id="KW-0813">Transport</keyword>
<keyword evidence="5" id="KW-0408">Iron</keyword>
<evidence type="ECO:0000256" key="12">
    <source>
        <dbReference type="ARBA" id="ARBA00050984"/>
    </source>
</evidence>
<dbReference type="GO" id="GO:0006882">
    <property type="term" value="P:intracellular zinc ion homeostasis"/>
    <property type="evidence" value="ECO:0007669"/>
    <property type="project" value="TreeGrafter"/>
</dbReference>
<evidence type="ECO:0000256" key="7">
    <source>
        <dbReference type="ARBA" id="ARBA00022906"/>
    </source>
</evidence>
<dbReference type="AlphaFoldDB" id="A0A0K1EJ28"/>
<dbReference type="PANTHER" id="PTHR43840:SF41">
    <property type="entry name" value="CATION-EFFLUX PUMP FIEF"/>
    <property type="match status" value="1"/>
</dbReference>
<keyword evidence="19" id="KW-1185">Reference proteome</keyword>
<keyword evidence="8 15" id="KW-1133">Transmembrane helix</keyword>
<protein>
    <recommendedName>
        <fullName evidence="14">Cation-efflux pump FieF</fullName>
    </recommendedName>
</protein>
<evidence type="ECO:0000256" key="2">
    <source>
        <dbReference type="ARBA" id="ARBA00010212"/>
    </source>
</evidence>
<evidence type="ECO:0000256" key="5">
    <source>
        <dbReference type="ARBA" id="ARBA00022496"/>
    </source>
</evidence>
<feature type="domain" description="Cation efflux protein transmembrane" evidence="16">
    <location>
        <begin position="32"/>
        <end position="224"/>
    </location>
</feature>
<keyword evidence="4" id="KW-1003">Cell membrane</keyword>
<dbReference type="Gene3D" id="3.30.70.1350">
    <property type="entry name" value="Cation efflux protein, cytoplasmic domain"/>
    <property type="match status" value="1"/>
</dbReference>
<feature type="transmembrane region" description="Helical" evidence="15">
    <location>
        <begin position="98"/>
        <end position="119"/>
    </location>
</feature>
<evidence type="ECO:0000259" key="17">
    <source>
        <dbReference type="Pfam" id="PF16916"/>
    </source>
</evidence>
<dbReference type="InterPro" id="IPR036837">
    <property type="entry name" value="Cation_efflux_CTD_sf"/>
</dbReference>
<keyword evidence="6 15" id="KW-0812">Transmembrane</keyword>
<feature type="transmembrane region" description="Helical" evidence="15">
    <location>
        <begin position="131"/>
        <end position="151"/>
    </location>
</feature>
<dbReference type="GO" id="GO:0005886">
    <property type="term" value="C:plasma membrane"/>
    <property type="evidence" value="ECO:0007669"/>
    <property type="project" value="UniProtKB-SubCell"/>
</dbReference>
<evidence type="ECO:0000259" key="16">
    <source>
        <dbReference type="Pfam" id="PF01545"/>
    </source>
</evidence>
<proteinExistence type="inferred from homology"/>
<keyword evidence="9 15" id="KW-0472">Membrane</keyword>
<evidence type="ECO:0000256" key="15">
    <source>
        <dbReference type="SAM" id="Phobius"/>
    </source>
</evidence>
<feature type="domain" description="Cation efflux protein cytoplasmic" evidence="17">
    <location>
        <begin position="228"/>
        <end position="303"/>
    </location>
</feature>
<gene>
    <name evidence="18" type="primary">fieF</name>
    <name evidence="18" type="ORF">CMC5_047340</name>
</gene>
<dbReference type="Gene3D" id="1.20.1510.10">
    <property type="entry name" value="Cation efflux protein transmembrane domain"/>
    <property type="match status" value="1"/>
</dbReference>